<proteinExistence type="predicted"/>
<dbReference type="KEGG" id="cbr:CBG_06257"/>
<dbReference type="AlphaFoldDB" id="A8X0I7"/>
<keyword evidence="3" id="KW-1185">Reference proteome</keyword>
<sequence>MHQGSAPRHAKLPTGVCLTSAHSLAHQEVRSTETALQNLRQGGTPTANQEQTHSLNSLCSLPSLSLRLSHS</sequence>
<dbReference type="EMBL" id="HE600986">
    <property type="protein sequence ID" value="CAP26147.1"/>
    <property type="molecule type" value="Genomic_DNA"/>
</dbReference>
<dbReference type="InParanoid" id="A8X0I7"/>
<feature type="region of interest" description="Disordered" evidence="1">
    <location>
        <begin position="29"/>
        <end position="55"/>
    </location>
</feature>
<protein>
    <submittedName>
        <fullName evidence="2">Protein CBG06257</fullName>
    </submittedName>
</protein>
<dbReference type="Proteomes" id="UP000008549">
    <property type="component" value="Unassembled WGS sequence"/>
</dbReference>
<reference evidence="2 3" key="2">
    <citation type="journal article" date="2011" name="PLoS Genet.">
        <title>Caenorhabditis briggsae recombinant inbred line genotypes reveal inter-strain incompatibility and the evolution of recombination.</title>
        <authorList>
            <person name="Ross J.A."/>
            <person name="Koboldt D.C."/>
            <person name="Staisch J.E."/>
            <person name="Chamberlin H.M."/>
            <person name="Gupta B.P."/>
            <person name="Miller R.D."/>
            <person name="Baird S.E."/>
            <person name="Haag E.S."/>
        </authorList>
    </citation>
    <scope>NUCLEOTIDE SEQUENCE [LARGE SCALE GENOMIC DNA]</scope>
    <source>
        <strain evidence="2 3">AF16</strain>
    </source>
</reference>
<dbReference type="WormBase" id="CBG06257">
    <property type="protein sequence ID" value="CBP21724"/>
    <property type="gene ID" value="WBGene00028561"/>
</dbReference>
<gene>
    <name evidence="2 4" type="ORF">CBG06257</name>
    <name evidence="2" type="ORF">CBG_06257</name>
</gene>
<reference evidence="2 3" key="1">
    <citation type="journal article" date="2003" name="PLoS Biol.">
        <title>The genome sequence of Caenorhabditis briggsae: a platform for comparative genomics.</title>
        <authorList>
            <person name="Stein L.D."/>
            <person name="Bao Z."/>
            <person name="Blasiar D."/>
            <person name="Blumenthal T."/>
            <person name="Brent M.R."/>
            <person name="Chen N."/>
            <person name="Chinwalla A."/>
            <person name="Clarke L."/>
            <person name="Clee C."/>
            <person name="Coghlan A."/>
            <person name="Coulson A."/>
            <person name="D'Eustachio P."/>
            <person name="Fitch D.H."/>
            <person name="Fulton L.A."/>
            <person name="Fulton R.E."/>
            <person name="Griffiths-Jones S."/>
            <person name="Harris T.W."/>
            <person name="Hillier L.W."/>
            <person name="Kamath R."/>
            <person name="Kuwabara P.E."/>
            <person name="Mardis E.R."/>
            <person name="Marra M.A."/>
            <person name="Miner T.L."/>
            <person name="Minx P."/>
            <person name="Mullikin J.C."/>
            <person name="Plumb R.W."/>
            <person name="Rogers J."/>
            <person name="Schein J.E."/>
            <person name="Sohrmann M."/>
            <person name="Spieth J."/>
            <person name="Stajich J.E."/>
            <person name="Wei C."/>
            <person name="Willey D."/>
            <person name="Wilson R.K."/>
            <person name="Durbin R."/>
            <person name="Waterston R.H."/>
        </authorList>
    </citation>
    <scope>NUCLEOTIDE SEQUENCE [LARGE SCALE GENOMIC DNA]</scope>
    <source>
        <strain evidence="2 3">AF16</strain>
    </source>
</reference>
<dbReference type="GeneID" id="8575483"/>
<evidence type="ECO:0000313" key="2">
    <source>
        <dbReference type="EMBL" id="CAP26147.1"/>
    </source>
</evidence>
<dbReference type="HOGENOM" id="CLU_2742334_0_0_1"/>
<organism evidence="2 3">
    <name type="scientific">Caenorhabditis briggsae</name>
    <dbReference type="NCBI Taxonomy" id="6238"/>
    <lineage>
        <taxon>Eukaryota</taxon>
        <taxon>Metazoa</taxon>
        <taxon>Ecdysozoa</taxon>
        <taxon>Nematoda</taxon>
        <taxon>Chromadorea</taxon>
        <taxon>Rhabditida</taxon>
        <taxon>Rhabditina</taxon>
        <taxon>Rhabditomorpha</taxon>
        <taxon>Rhabditoidea</taxon>
        <taxon>Rhabditidae</taxon>
        <taxon>Peloderinae</taxon>
        <taxon>Caenorhabditis</taxon>
    </lineage>
</organism>
<evidence type="ECO:0000256" key="1">
    <source>
        <dbReference type="SAM" id="MobiDB-lite"/>
    </source>
</evidence>
<feature type="compositionally biased region" description="Polar residues" evidence="1">
    <location>
        <begin position="32"/>
        <end position="53"/>
    </location>
</feature>
<dbReference type="RefSeq" id="XP_002633486.1">
    <property type="nucleotide sequence ID" value="XM_002633440.1"/>
</dbReference>
<evidence type="ECO:0000313" key="4">
    <source>
        <dbReference type="WormBase" id="CBG06257"/>
    </source>
</evidence>
<dbReference type="CTD" id="8575483"/>
<name>A8X0I7_CAEBR</name>
<accession>A8X0I7</accession>
<evidence type="ECO:0000313" key="3">
    <source>
        <dbReference type="Proteomes" id="UP000008549"/>
    </source>
</evidence>